<dbReference type="EMBL" id="FOAJ01000012">
    <property type="protein sequence ID" value="SEL71985.1"/>
    <property type="molecule type" value="Genomic_DNA"/>
</dbReference>
<evidence type="ECO:0000313" key="1">
    <source>
        <dbReference type="EMBL" id="SEL71985.1"/>
    </source>
</evidence>
<sequence length="326" mass="36161">MATDLYGRYPADHNPDQMAALQSVAPLAKSRAPRRTLSSAERLRLLARMFTRPVFADIARSGNWEVALGFLAEHGLLTAAKGQPLASLFESAWLEIRRAYRNEFVYKTEIAGRIVFGRHSPNTASLHVELPVGRSIVDVAVFNGTSTAYEIKTEFDTPRRLTTQTSDYLAAFDRVCLVTHPRCAESYAEIVDPRVGVLVLTDRGSLRQIREPLTNRNNVSPQTIFSCLQKAEYIDAVSLKTGAPVVKPSGIIQAYCGEIFREFTPLEAHAIFVHALRKRKTDGETVRFVTALPESLRVLGYATPLSGRQRETALSALKENVGFQLA</sequence>
<accession>A0A1H7SHM0</accession>
<dbReference type="InterPro" id="IPR047729">
    <property type="entry name" value="Sce7726-like"/>
</dbReference>
<dbReference type="AlphaFoldDB" id="A0A1H7SHM0"/>
<name>A0A1H7SHM0_9BURK</name>
<proteinExistence type="predicted"/>
<keyword evidence="2" id="KW-1185">Reference proteome</keyword>
<dbReference type="STRING" id="416943.SAMN05445871_0432"/>
<evidence type="ECO:0000313" key="2">
    <source>
        <dbReference type="Proteomes" id="UP000199120"/>
    </source>
</evidence>
<dbReference type="NCBIfam" id="NF033832">
    <property type="entry name" value="sce7726_fam"/>
    <property type="match status" value="1"/>
</dbReference>
<dbReference type="Proteomes" id="UP000199120">
    <property type="component" value="Unassembled WGS sequence"/>
</dbReference>
<reference evidence="2" key="1">
    <citation type="submission" date="2016-10" db="EMBL/GenBank/DDBJ databases">
        <authorList>
            <person name="Varghese N."/>
            <person name="Submissions S."/>
        </authorList>
    </citation>
    <scope>NUCLEOTIDE SEQUENCE [LARGE SCALE GENOMIC DNA]</scope>
    <source>
        <strain evidence="2">LMG 26416</strain>
    </source>
</reference>
<gene>
    <name evidence="1" type="ORF">SAMN05192542_11236</name>
</gene>
<organism evidence="1 2">
    <name type="scientific">Paraburkholderia caballeronis</name>
    <dbReference type="NCBI Taxonomy" id="416943"/>
    <lineage>
        <taxon>Bacteria</taxon>
        <taxon>Pseudomonadati</taxon>
        <taxon>Pseudomonadota</taxon>
        <taxon>Betaproteobacteria</taxon>
        <taxon>Burkholderiales</taxon>
        <taxon>Burkholderiaceae</taxon>
        <taxon>Paraburkholderia</taxon>
    </lineage>
</organism>
<protein>
    <submittedName>
        <fullName evidence="1">Uncharacterized protein</fullName>
    </submittedName>
</protein>